<feature type="transmembrane region" description="Helical" evidence="1">
    <location>
        <begin position="139"/>
        <end position="158"/>
    </location>
</feature>
<dbReference type="PANTHER" id="PTHR41795:SF1">
    <property type="entry name" value="EXOPOLYSACCHARIDE SYNTHESIS PROTEIN"/>
    <property type="match status" value="1"/>
</dbReference>
<evidence type="ECO:0000256" key="1">
    <source>
        <dbReference type="SAM" id="Phobius"/>
    </source>
</evidence>
<accession>A0AAJ0XAW6</accession>
<gene>
    <name evidence="2" type="ORF">CKO40_12240</name>
</gene>
<keyword evidence="1" id="KW-0472">Membrane</keyword>
<dbReference type="Proteomes" id="UP001296776">
    <property type="component" value="Unassembled WGS sequence"/>
</dbReference>
<keyword evidence="3" id="KW-1185">Reference proteome</keyword>
<name>A0AAJ0XAW6_9GAMM</name>
<dbReference type="RefSeq" id="WP_200346510.1">
    <property type="nucleotide sequence ID" value="NZ_NRSJ01000021.1"/>
</dbReference>
<dbReference type="AlphaFoldDB" id="A0AAJ0XAW6"/>
<keyword evidence="1" id="KW-0812">Transmembrane</keyword>
<sequence>MNDNPVDTATDEVVPRGGLIAALQVIAAEAPAEGMTLHDFTHALGERAFGLMLFALSIPVCIPLLYGIPQIVSLPMMAVAIQMALGRAEPWMPQRFGERMLGKAGLQQMAAGAGNYFGWIERLARPRLLLLSGPTAERLVGAVFVVFLASILIPLPATNTLPGIGIAIASIGLITRDGLLVLAGLAIGVAWIALLLVGIALFGPAFIDLLKDAVKSLLGLG</sequence>
<feature type="transmembrane region" description="Helical" evidence="1">
    <location>
        <begin position="48"/>
        <end position="66"/>
    </location>
</feature>
<dbReference type="InterPro" id="IPR010331">
    <property type="entry name" value="ExoD"/>
</dbReference>
<feature type="transmembrane region" description="Helical" evidence="1">
    <location>
        <begin position="179"/>
        <end position="207"/>
    </location>
</feature>
<comment type="caution">
    <text evidence="2">The sequence shown here is derived from an EMBL/GenBank/DDBJ whole genome shotgun (WGS) entry which is preliminary data.</text>
</comment>
<reference evidence="2" key="2">
    <citation type="journal article" date="2020" name="Microorganisms">
        <title>Osmotic Adaptation and Compatible Solute Biosynthesis of Phototrophic Bacteria as Revealed from Genome Analyses.</title>
        <authorList>
            <person name="Imhoff J.F."/>
            <person name="Rahn T."/>
            <person name="Kunzel S."/>
            <person name="Keller A."/>
            <person name="Neulinger S.C."/>
        </authorList>
    </citation>
    <scope>NUCLEOTIDE SEQUENCE</scope>
    <source>
        <strain evidence="2">DSM 11080</strain>
    </source>
</reference>
<dbReference type="PANTHER" id="PTHR41795">
    <property type="entry name" value="EXOPOLYSACCHARIDE SYNTHESIS PROTEIN"/>
    <property type="match status" value="1"/>
</dbReference>
<dbReference type="EMBL" id="NRSJ01000021">
    <property type="protein sequence ID" value="MBK1705292.1"/>
    <property type="molecule type" value="Genomic_DNA"/>
</dbReference>
<evidence type="ECO:0000313" key="3">
    <source>
        <dbReference type="Proteomes" id="UP001296776"/>
    </source>
</evidence>
<protein>
    <submittedName>
        <fullName evidence="2">Polysaccharide synthesis protein exod</fullName>
    </submittedName>
</protein>
<reference evidence="2" key="1">
    <citation type="submission" date="2017-08" db="EMBL/GenBank/DDBJ databases">
        <authorList>
            <person name="Imhoff J.F."/>
            <person name="Rahn T."/>
            <person name="Kuenzel S."/>
            <person name="Neulinger S.C."/>
        </authorList>
    </citation>
    <scope>NUCLEOTIDE SEQUENCE</scope>
    <source>
        <strain evidence="2">DSM 11080</strain>
    </source>
</reference>
<evidence type="ECO:0000313" key="2">
    <source>
        <dbReference type="EMBL" id="MBK1705292.1"/>
    </source>
</evidence>
<dbReference type="PIRSF" id="PIRSF033239">
    <property type="entry name" value="ExoD"/>
    <property type="match status" value="1"/>
</dbReference>
<dbReference type="Pfam" id="PF06055">
    <property type="entry name" value="ExoD"/>
    <property type="match status" value="1"/>
</dbReference>
<keyword evidence="1" id="KW-1133">Transmembrane helix</keyword>
<organism evidence="2 3">
    <name type="scientific">Halochromatium glycolicum</name>
    <dbReference type="NCBI Taxonomy" id="85075"/>
    <lineage>
        <taxon>Bacteria</taxon>
        <taxon>Pseudomonadati</taxon>
        <taxon>Pseudomonadota</taxon>
        <taxon>Gammaproteobacteria</taxon>
        <taxon>Chromatiales</taxon>
        <taxon>Chromatiaceae</taxon>
        <taxon>Halochromatium</taxon>
    </lineage>
</organism>
<proteinExistence type="predicted"/>